<dbReference type="PANTHER" id="PTHR37829">
    <property type="entry name" value="PHAGE-LIKE ELEMENT PBSX PROTEIN XKDT"/>
    <property type="match status" value="1"/>
</dbReference>
<dbReference type="Pfam" id="PF26078">
    <property type="entry name" value="Baseplate_J_M"/>
    <property type="match status" value="1"/>
</dbReference>
<dbReference type="InterPro" id="IPR052399">
    <property type="entry name" value="Phage_Baseplate_Assmbl_Protein"/>
</dbReference>
<proteinExistence type="inferred from homology"/>
<feature type="domain" description="Baseplate J-like C-terminal" evidence="3">
    <location>
        <begin position="265"/>
        <end position="349"/>
    </location>
</feature>
<gene>
    <name evidence="4" type="ORF">J2Z22_003256</name>
</gene>
<evidence type="ECO:0000259" key="3">
    <source>
        <dbReference type="Pfam" id="PF26079"/>
    </source>
</evidence>
<dbReference type="PANTHER" id="PTHR37829:SF3">
    <property type="entry name" value="PROTEIN JAYE-RELATED"/>
    <property type="match status" value="1"/>
</dbReference>
<dbReference type="InterPro" id="IPR058531">
    <property type="entry name" value="Baseplate_J_M"/>
</dbReference>
<sequence length="351" mass="37289">MADQTFEGILERMLERVPEELDKREGSIIYDALAPAAAELAQLYVELELNTNLFFADTATGEFLERSIAWSGIARRPASPAEIQGAFYADGGEGVDIPIGSRFSLEQLNYTAAEKLSPGNYRLTCETPGTVGNRNSGALLPIDYIPQLSRGEAVRLLIPGENAEDDETLRKRYFDSARRPATSGNKAHYAEWALQIPGVGGARVFPLWNGLKTVKVVIVDAEQLPASSALVAEVQNYIDPVPGQGEGQAPIGAEVTVASAAGKTINVAATVSLASGYALHAVTDAFAARLEQWRKGAAFAANYVSQAVIGSLLLGTDGVLDYFDLMLNGGSGNVSLADDEAPLIGTVDLEV</sequence>
<evidence type="ECO:0000259" key="2">
    <source>
        <dbReference type="Pfam" id="PF26078"/>
    </source>
</evidence>
<comment type="similarity">
    <text evidence="1">Belongs to the Mu gp47/PBSX XkdT family.</text>
</comment>
<evidence type="ECO:0000313" key="5">
    <source>
        <dbReference type="Proteomes" id="UP001248709"/>
    </source>
</evidence>
<dbReference type="RefSeq" id="WP_312001197.1">
    <property type="nucleotide sequence ID" value="NZ_JAUSUY010000013.1"/>
</dbReference>
<name>A0ABU3HA39_9BACL</name>
<dbReference type="EMBL" id="JAUSUY010000013">
    <property type="protein sequence ID" value="MDT3427693.1"/>
    <property type="molecule type" value="Genomic_DNA"/>
</dbReference>
<dbReference type="Proteomes" id="UP001248709">
    <property type="component" value="Unassembled WGS sequence"/>
</dbReference>
<reference evidence="4 5" key="1">
    <citation type="submission" date="2023-07" db="EMBL/GenBank/DDBJ databases">
        <title>Genomic Encyclopedia of Type Strains, Phase IV (KMG-IV): sequencing the most valuable type-strain genomes for metagenomic binning, comparative biology and taxonomic classification.</title>
        <authorList>
            <person name="Goeker M."/>
        </authorList>
    </citation>
    <scope>NUCLEOTIDE SEQUENCE [LARGE SCALE GENOMIC DNA]</scope>
    <source>
        <strain evidence="4 5">T98</strain>
    </source>
</reference>
<dbReference type="Pfam" id="PF26079">
    <property type="entry name" value="Baseplate_J_C"/>
    <property type="match status" value="1"/>
</dbReference>
<accession>A0ABU3HA39</accession>
<feature type="domain" description="Baseplate J-like central" evidence="2">
    <location>
        <begin position="181"/>
        <end position="258"/>
    </location>
</feature>
<evidence type="ECO:0000256" key="1">
    <source>
        <dbReference type="ARBA" id="ARBA00038087"/>
    </source>
</evidence>
<comment type="caution">
    <text evidence="4">The sequence shown here is derived from an EMBL/GenBank/DDBJ whole genome shotgun (WGS) entry which is preliminary data.</text>
</comment>
<protein>
    <submittedName>
        <fullName evidence="4">Phage protein gp47/JayE</fullName>
    </submittedName>
</protein>
<keyword evidence="5" id="KW-1185">Reference proteome</keyword>
<organism evidence="4 5">
    <name type="scientific">Paenibacillus forsythiae</name>
    <dbReference type="NCBI Taxonomy" id="365616"/>
    <lineage>
        <taxon>Bacteria</taxon>
        <taxon>Bacillati</taxon>
        <taxon>Bacillota</taxon>
        <taxon>Bacilli</taxon>
        <taxon>Bacillales</taxon>
        <taxon>Paenibacillaceae</taxon>
        <taxon>Paenibacillus</taxon>
    </lineage>
</organism>
<evidence type="ECO:0000313" key="4">
    <source>
        <dbReference type="EMBL" id="MDT3427693.1"/>
    </source>
</evidence>
<dbReference type="InterPro" id="IPR058530">
    <property type="entry name" value="Baseplate_J-like_C"/>
</dbReference>